<name>A0AAN6W547_9PEZI</name>
<dbReference type="SUPFAM" id="SSF50129">
    <property type="entry name" value="GroES-like"/>
    <property type="match status" value="1"/>
</dbReference>
<feature type="domain" description="Enoyl reductase (ER)" evidence="1">
    <location>
        <begin position="15"/>
        <end position="351"/>
    </location>
</feature>
<dbReference type="EMBL" id="MU866318">
    <property type="protein sequence ID" value="KAK4173822.1"/>
    <property type="molecule type" value="Genomic_DNA"/>
</dbReference>
<dbReference type="InterPro" id="IPR011032">
    <property type="entry name" value="GroES-like_sf"/>
</dbReference>
<dbReference type="Pfam" id="PF08240">
    <property type="entry name" value="ADH_N"/>
    <property type="match status" value="1"/>
</dbReference>
<dbReference type="InterPro" id="IPR013149">
    <property type="entry name" value="ADH-like_C"/>
</dbReference>
<sequence length="355" mass="37545">MTGKKWILTGQEGYDISLQLVDSDISASTELSPDDVLVQIQAASLNYRDLVIAKSEGGAAGSTIPNVVPGSDGAGMVVSVGSAVTSLSPGDRVVTYLSPSLPPSDETTLPAFSDIGAGLGQKVHGTLTNQMVITQHGVIKAPSNLNPIQAATLTCSGLTAWNALFGLSGREIKEGDWVVVQGTGGVSIAALQFAVAVGANVIATTSSKEKAERLKELGAKHVINYKETEDWGDIAKDYTPDKKGVDMVVDVAGNSSLVQSLAAVRTDGIIVLVGLLGKFDAGAIPMMSALWRPCIVRGVLLGSRQQYRNLVRFVEEKGVVPVVDDVIFGLEEVKEAYKRLEEQKHFSKVVIKIEE</sequence>
<proteinExistence type="predicted"/>
<keyword evidence="3" id="KW-1185">Reference proteome</keyword>
<dbReference type="SMART" id="SM00829">
    <property type="entry name" value="PKS_ER"/>
    <property type="match status" value="1"/>
</dbReference>
<dbReference type="InterPro" id="IPR013154">
    <property type="entry name" value="ADH-like_N"/>
</dbReference>
<dbReference type="PANTHER" id="PTHR45033:SF2">
    <property type="entry name" value="ZINC-TYPE ALCOHOL DEHYDROGENASE-LIKE PROTEIN C1773.06C"/>
    <property type="match status" value="1"/>
</dbReference>
<evidence type="ECO:0000313" key="3">
    <source>
        <dbReference type="Proteomes" id="UP001302321"/>
    </source>
</evidence>
<reference evidence="2" key="1">
    <citation type="journal article" date="2023" name="Mol. Phylogenet. Evol.">
        <title>Genome-scale phylogeny and comparative genomics of the fungal order Sordariales.</title>
        <authorList>
            <person name="Hensen N."/>
            <person name="Bonometti L."/>
            <person name="Westerberg I."/>
            <person name="Brannstrom I.O."/>
            <person name="Guillou S."/>
            <person name="Cros-Aarteil S."/>
            <person name="Calhoun S."/>
            <person name="Haridas S."/>
            <person name="Kuo A."/>
            <person name="Mondo S."/>
            <person name="Pangilinan J."/>
            <person name="Riley R."/>
            <person name="LaButti K."/>
            <person name="Andreopoulos B."/>
            <person name="Lipzen A."/>
            <person name="Chen C."/>
            <person name="Yan M."/>
            <person name="Daum C."/>
            <person name="Ng V."/>
            <person name="Clum A."/>
            <person name="Steindorff A."/>
            <person name="Ohm R.A."/>
            <person name="Martin F."/>
            <person name="Silar P."/>
            <person name="Natvig D.O."/>
            <person name="Lalanne C."/>
            <person name="Gautier V."/>
            <person name="Ament-Velasquez S.L."/>
            <person name="Kruys A."/>
            <person name="Hutchinson M.I."/>
            <person name="Powell A.J."/>
            <person name="Barry K."/>
            <person name="Miller A.N."/>
            <person name="Grigoriev I.V."/>
            <person name="Debuchy R."/>
            <person name="Gladieux P."/>
            <person name="Hiltunen Thoren M."/>
            <person name="Johannesson H."/>
        </authorList>
    </citation>
    <scope>NUCLEOTIDE SEQUENCE</scope>
    <source>
        <strain evidence="2">CBS 892.96</strain>
    </source>
</reference>
<accession>A0AAN6W547</accession>
<dbReference type="Proteomes" id="UP001302321">
    <property type="component" value="Unassembled WGS sequence"/>
</dbReference>
<dbReference type="InterPro" id="IPR020843">
    <property type="entry name" value="ER"/>
</dbReference>
<dbReference type="AlphaFoldDB" id="A0AAN6W547"/>
<evidence type="ECO:0000259" key="1">
    <source>
        <dbReference type="SMART" id="SM00829"/>
    </source>
</evidence>
<dbReference type="InterPro" id="IPR036291">
    <property type="entry name" value="NAD(P)-bd_dom_sf"/>
</dbReference>
<comment type="caution">
    <text evidence="2">The sequence shown here is derived from an EMBL/GenBank/DDBJ whole genome shotgun (WGS) entry which is preliminary data.</text>
</comment>
<dbReference type="CDD" id="cd08276">
    <property type="entry name" value="MDR7"/>
    <property type="match status" value="1"/>
</dbReference>
<organism evidence="2 3">
    <name type="scientific">Triangularia setosa</name>
    <dbReference type="NCBI Taxonomy" id="2587417"/>
    <lineage>
        <taxon>Eukaryota</taxon>
        <taxon>Fungi</taxon>
        <taxon>Dikarya</taxon>
        <taxon>Ascomycota</taxon>
        <taxon>Pezizomycotina</taxon>
        <taxon>Sordariomycetes</taxon>
        <taxon>Sordariomycetidae</taxon>
        <taxon>Sordariales</taxon>
        <taxon>Podosporaceae</taxon>
        <taxon>Triangularia</taxon>
    </lineage>
</organism>
<protein>
    <submittedName>
        <fullName evidence="2">Alcohol dehydrogenase</fullName>
    </submittedName>
</protein>
<dbReference type="Gene3D" id="3.40.50.720">
    <property type="entry name" value="NAD(P)-binding Rossmann-like Domain"/>
    <property type="match status" value="1"/>
</dbReference>
<dbReference type="GO" id="GO:0016491">
    <property type="term" value="F:oxidoreductase activity"/>
    <property type="evidence" value="ECO:0007669"/>
    <property type="project" value="InterPro"/>
</dbReference>
<dbReference type="Gene3D" id="3.90.180.10">
    <property type="entry name" value="Medium-chain alcohol dehydrogenases, catalytic domain"/>
    <property type="match status" value="1"/>
</dbReference>
<reference evidence="2" key="2">
    <citation type="submission" date="2023-05" db="EMBL/GenBank/DDBJ databases">
        <authorList>
            <consortium name="Lawrence Berkeley National Laboratory"/>
            <person name="Steindorff A."/>
            <person name="Hensen N."/>
            <person name="Bonometti L."/>
            <person name="Westerberg I."/>
            <person name="Brannstrom I.O."/>
            <person name="Guillou S."/>
            <person name="Cros-Aarteil S."/>
            <person name="Calhoun S."/>
            <person name="Haridas S."/>
            <person name="Kuo A."/>
            <person name="Mondo S."/>
            <person name="Pangilinan J."/>
            <person name="Riley R."/>
            <person name="Labutti K."/>
            <person name="Andreopoulos B."/>
            <person name="Lipzen A."/>
            <person name="Chen C."/>
            <person name="Yanf M."/>
            <person name="Daum C."/>
            <person name="Ng V."/>
            <person name="Clum A."/>
            <person name="Ohm R."/>
            <person name="Martin F."/>
            <person name="Silar P."/>
            <person name="Natvig D."/>
            <person name="Lalanne C."/>
            <person name="Gautier V."/>
            <person name="Ament-Velasquez S.L."/>
            <person name="Kruys A."/>
            <person name="Hutchinson M.I."/>
            <person name="Powell A.J."/>
            <person name="Barry K."/>
            <person name="Miller A.N."/>
            <person name="Grigoriev I.V."/>
            <person name="Debuchy R."/>
            <person name="Gladieux P."/>
            <person name="Thoren M.H."/>
            <person name="Johannesson H."/>
        </authorList>
    </citation>
    <scope>NUCLEOTIDE SEQUENCE</scope>
    <source>
        <strain evidence="2">CBS 892.96</strain>
    </source>
</reference>
<dbReference type="SUPFAM" id="SSF51735">
    <property type="entry name" value="NAD(P)-binding Rossmann-fold domains"/>
    <property type="match status" value="1"/>
</dbReference>
<gene>
    <name evidence="2" type="ORF">QBC36DRAFT_380697</name>
</gene>
<dbReference type="InterPro" id="IPR052711">
    <property type="entry name" value="Zinc_ADH-like"/>
</dbReference>
<dbReference type="PANTHER" id="PTHR45033">
    <property type="match status" value="1"/>
</dbReference>
<dbReference type="Pfam" id="PF00107">
    <property type="entry name" value="ADH_zinc_N"/>
    <property type="match status" value="1"/>
</dbReference>
<evidence type="ECO:0000313" key="2">
    <source>
        <dbReference type="EMBL" id="KAK4173822.1"/>
    </source>
</evidence>